<comment type="caution">
    <text evidence="1">The sequence shown here is derived from an EMBL/GenBank/DDBJ whole genome shotgun (WGS) entry which is preliminary data.</text>
</comment>
<proteinExistence type="predicted"/>
<organism evidence="1 2">
    <name type="scientific">Neophaeococcomyces mojaviensis</name>
    <dbReference type="NCBI Taxonomy" id="3383035"/>
    <lineage>
        <taxon>Eukaryota</taxon>
        <taxon>Fungi</taxon>
        <taxon>Dikarya</taxon>
        <taxon>Ascomycota</taxon>
        <taxon>Pezizomycotina</taxon>
        <taxon>Eurotiomycetes</taxon>
        <taxon>Chaetothyriomycetidae</taxon>
        <taxon>Chaetothyriales</taxon>
        <taxon>Chaetothyriales incertae sedis</taxon>
        <taxon>Neophaeococcomyces</taxon>
    </lineage>
</organism>
<reference evidence="1" key="1">
    <citation type="submission" date="2022-10" db="EMBL/GenBank/DDBJ databases">
        <title>Culturing micro-colonial fungi from biological soil crusts in the Mojave desert and describing Neophaeococcomyces mojavensis, and introducing the new genera and species Taxawa tesnikishii.</title>
        <authorList>
            <person name="Kurbessoian T."/>
            <person name="Stajich J.E."/>
        </authorList>
    </citation>
    <scope>NUCLEOTIDE SEQUENCE</scope>
    <source>
        <strain evidence="1">JES_112</strain>
    </source>
</reference>
<sequence>MAGPVRLGVSYLLDWVVVICFAAVGGILTYISGFHRPFSLTDDAIAYPLKSDIISLPVVAIISLVAPAVIIGALNVSSAVLTKYYKSQGDAPSGLRDKILAIAWETHVGWLGLCTGLAVTLFVTAGLKDMVGKPRPDMLARCKPDLANINKYIVGGFGVNLDSEAPPFVTSAICQQPDTRLLDDGFAAFPSGHSSFNSAGMVYLALWLCARWSIAIPFLNYSIAGRGTMQTRRHTIGTTQPSKAAPPLWQVALAFAPIFVALFVCASRYADFHHAGFDIIAGAVIGTAFGWASFRLYHLPIRRSKGMLAWGPRSEQHAFLARSKYDDDMCNEEHGRQSMGTELDYLSTNPPLRVHGGDPHQPILENSSSEPRGGDTAYHAQQV</sequence>
<dbReference type="EMBL" id="JAPDRQ010000121">
    <property type="protein sequence ID" value="KAJ9654450.1"/>
    <property type="molecule type" value="Genomic_DNA"/>
</dbReference>
<gene>
    <name evidence="1" type="ORF">H2198_006530</name>
</gene>
<name>A0ACC3A2L2_9EURO</name>
<keyword evidence="2" id="KW-1185">Reference proteome</keyword>
<evidence type="ECO:0000313" key="2">
    <source>
        <dbReference type="Proteomes" id="UP001172386"/>
    </source>
</evidence>
<dbReference type="Proteomes" id="UP001172386">
    <property type="component" value="Unassembled WGS sequence"/>
</dbReference>
<accession>A0ACC3A2L2</accession>
<evidence type="ECO:0000313" key="1">
    <source>
        <dbReference type="EMBL" id="KAJ9654450.1"/>
    </source>
</evidence>
<protein>
    <submittedName>
        <fullName evidence="1">Uncharacterized protein</fullName>
    </submittedName>
</protein>